<organism evidence="1">
    <name type="scientific">marine sediment metagenome</name>
    <dbReference type="NCBI Taxonomy" id="412755"/>
    <lineage>
        <taxon>unclassified sequences</taxon>
        <taxon>metagenomes</taxon>
        <taxon>ecological metagenomes</taxon>
    </lineage>
</organism>
<proteinExistence type="predicted"/>
<protein>
    <submittedName>
        <fullName evidence="1">Uncharacterized protein</fullName>
    </submittedName>
</protein>
<reference evidence="1" key="1">
    <citation type="journal article" date="2015" name="Nature">
        <title>Complex archaea that bridge the gap between prokaryotes and eukaryotes.</title>
        <authorList>
            <person name="Spang A."/>
            <person name="Saw J.H."/>
            <person name="Jorgensen S.L."/>
            <person name="Zaremba-Niedzwiedzka K."/>
            <person name="Martijn J."/>
            <person name="Lind A.E."/>
            <person name="van Eijk R."/>
            <person name="Schleper C."/>
            <person name="Guy L."/>
            <person name="Ettema T.J."/>
        </authorList>
    </citation>
    <scope>NUCLEOTIDE SEQUENCE</scope>
</reference>
<comment type="caution">
    <text evidence="1">The sequence shown here is derived from an EMBL/GenBank/DDBJ whole genome shotgun (WGS) entry which is preliminary data.</text>
</comment>
<name>A0A0F9UMB8_9ZZZZ</name>
<dbReference type="AlphaFoldDB" id="A0A0F9UMB8"/>
<sequence length="76" mass="8697">MLNSGNDKINSIISEIARKSDLSYEVVKHACLFQFELVEKVIKEGTEEIRLPYLGRFVNKKNIRRSGVGRTQSNNN</sequence>
<evidence type="ECO:0000313" key="1">
    <source>
        <dbReference type="EMBL" id="KKN88657.1"/>
    </source>
</evidence>
<accession>A0A0F9UMB8</accession>
<dbReference type="GO" id="GO:0003677">
    <property type="term" value="F:DNA binding"/>
    <property type="evidence" value="ECO:0007669"/>
    <property type="project" value="InterPro"/>
</dbReference>
<gene>
    <name evidence="1" type="ORF">LCGC14_0245480</name>
</gene>
<dbReference type="SUPFAM" id="SSF47729">
    <property type="entry name" value="IHF-like DNA-binding proteins"/>
    <property type="match status" value="1"/>
</dbReference>
<dbReference type="EMBL" id="LAZR01000126">
    <property type="protein sequence ID" value="KKN88657.1"/>
    <property type="molecule type" value="Genomic_DNA"/>
</dbReference>
<dbReference type="InterPro" id="IPR010992">
    <property type="entry name" value="IHF-like_DNA-bd_dom_sf"/>
</dbReference>